<gene>
    <name evidence="1" type="ORF">SB6410_04292</name>
</gene>
<dbReference type="Proteomes" id="UP000318567">
    <property type="component" value="Unassembled WGS sequence"/>
</dbReference>
<evidence type="ECO:0000313" key="1">
    <source>
        <dbReference type="EMBL" id="VUS95410.1"/>
    </source>
</evidence>
<reference evidence="1 2" key="1">
    <citation type="submission" date="2019-07" db="EMBL/GenBank/DDBJ databases">
        <authorList>
            <person name="Brisse S."/>
            <person name="Rodrigues C."/>
            <person name="Thorpe H."/>
        </authorList>
    </citation>
    <scope>NUCLEOTIDE SEQUENCE [LARGE SCALE GENOMIC DNA]</scope>
    <source>
        <strain evidence="1">SB6410</strain>
    </source>
</reference>
<comment type="caution">
    <text evidence="1">The sequence shown here is derived from an EMBL/GenBank/DDBJ whole genome shotgun (WGS) entry which is preliminary data.</text>
</comment>
<evidence type="ECO:0000313" key="2">
    <source>
        <dbReference type="Proteomes" id="UP000318567"/>
    </source>
</evidence>
<accession>A0A9Q9SB74</accession>
<dbReference type="AlphaFoldDB" id="A0A9Q9SB74"/>
<protein>
    <submittedName>
        <fullName evidence="1">Uncharacterized protein</fullName>
    </submittedName>
</protein>
<name>A0A9Q9SB74_9ENTR</name>
<proteinExistence type="predicted"/>
<sequence>MERSLREPAIAFRFHVKKSSLSVIPAIPSITGAFVFSACDARQQNKNILIN</sequence>
<organism evidence="1 2">
    <name type="scientific">Klebsiella pasteurii</name>
    <dbReference type="NCBI Taxonomy" id="2587529"/>
    <lineage>
        <taxon>Bacteria</taxon>
        <taxon>Pseudomonadati</taxon>
        <taxon>Pseudomonadota</taxon>
        <taxon>Gammaproteobacteria</taxon>
        <taxon>Enterobacterales</taxon>
        <taxon>Enterobacteriaceae</taxon>
        <taxon>Klebsiella/Raoultella group</taxon>
        <taxon>Klebsiella</taxon>
    </lineage>
</organism>
<dbReference type="EMBL" id="CABGGO010000029">
    <property type="protein sequence ID" value="VUS95410.1"/>
    <property type="molecule type" value="Genomic_DNA"/>
</dbReference>